<dbReference type="InterPro" id="IPR006158">
    <property type="entry name" value="Cobalamin-bd"/>
</dbReference>
<dbReference type="AlphaFoldDB" id="A0A4Q7ZSL3"/>
<evidence type="ECO:0000313" key="2">
    <source>
        <dbReference type="EMBL" id="RZU53811.1"/>
    </source>
</evidence>
<sequence length="343" mass="37148">MIETPHPEHQTLLRSVLAADEPGAFRLAHHLIDTGTSPQEILLRLIAPVQAALGEMWARNRLSVAEEHVASYINERLTLVCAAGERPDPRPDLLVVACPDGEWHALPARLLAESLRLRGFSVSFLGASVPAAHLTSYLQQHEPAAVLLSLSLPVRLPSARRSITAARQAGVPVLCGGLGFGDTARWAHRLGADAWAADAVEAAAVLDDWPAPRAAHAGLDLLADEEYDRLITETPGLVDGALCVLERRFPPMRGYTGRQREATVEDLGHIMAFLATAVYVDDEALFARFVAWLAVVLAARQVPPASIDLVVEHLQETLDDRPRTARVLAAGRAVLQDGRPCRP</sequence>
<dbReference type="GO" id="GO:0031419">
    <property type="term" value="F:cobalamin binding"/>
    <property type="evidence" value="ECO:0007669"/>
    <property type="project" value="InterPro"/>
</dbReference>
<dbReference type="Pfam" id="PF02607">
    <property type="entry name" value="B12-binding_2"/>
    <property type="match status" value="1"/>
</dbReference>
<dbReference type="InterPro" id="IPR003759">
    <property type="entry name" value="Cbl-bd_cap"/>
</dbReference>
<dbReference type="OrthoDB" id="3782345at2"/>
<protein>
    <submittedName>
        <fullName evidence="2">Methanogenic corrinoid protein MtbC1</fullName>
    </submittedName>
</protein>
<dbReference type="Gene3D" id="1.10.1240.10">
    <property type="entry name" value="Methionine synthase domain"/>
    <property type="match status" value="1"/>
</dbReference>
<dbReference type="InterPro" id="IPR036594">
    <property type="entry name" value="Meth_synthase_dom"/>
</dbReference>
<dbReference type="Gene3D" id="3.40.50.280">
    <property type="entry name" value="Cobalamin-binding domain"/>
    <property type="match status" value="1"/>
</dbReference>
<dbReference type="RefSeq" id="WP_130512260.1">
    <property type="nucleotide sequence ID" value="NZ_SHKY01000001.1"/>
</dbReference>
<feature type="domain" description="B12-binding" evidence="1">
    <location>
        <begin position="91"/>
        <end position="220"/>
    </location>
</feature>
<dbReference type="Pfam" id="PF02310">
    <property type="entry name" value="B12-binding"/>
    <property type="match status" value="1"/>
</dbReference>
<proteinExistence type="predicted"/>
<dbReference type="Proteomes" id="UP000292564">
    <property type="component" value="Unassembled WGS sequence"/>
</dbReference>
<gene>
    <name evidence="2" type="ORF">EV385_5745</name>
</gene>
<dbReference type="GO" id="GO:0046872">
    <property type="term" value="F:metal ion binding"/>
    <property type="evidence" value="ECO:0007669"/>
    <property type="project" value="InterPro"/>
</dbReference>
<keyword evidence="3" id="KW-1185">Reference proteome</keyword>
<organism evidence="2 3">
    <name type="scientific">Krasilnikovia cinnamomea</name>
    <dbReference type="NCBI Taxonomy" id="349313"/>
    <lineage>
        <taxon>Bacteria</taxon>
        <taxon>Bacillati</taxon>
        <taxon>Actinomycetota</taxon>
        <taxon>Actinomycetes</taxon>
        <taxon>Micromonosporales</taxon>
        <taxon>Micromonosporaceae</taxon>
        <taxon>Krasilnikovia</taxon>
    </lineage>
</organism>
<name>A0A4Q7ZSL3_9ACTN</name>
<evidence type="ECO:0000313" key="3">
    <source>
        <dbReference type="Proteomes" id="UP000292564"/>
    </source>
</evidence>
<comment type="caution">
    <text evidence="2">The sequence shown here is derived from an EMBL/GenBank/DDBJ whole genome shotgun (WGS) entry which is preliminary data.</text>
</comment>
<dbReference type="InterPro" id="IPR036724">
    <property type="entry name" value="Cobalamin-bd_sf"/>
</dbReference>
<dbReference type="EMBL" id="SHKY01000001">
    <property type="protein sequence ID" value="RZU53811.1"/>
    <property type="molecule type" value="Genomic_DNA"/>
</dbReference>
<dbReference type="SUPFAM" id="SSF52242">
    <property type="entry name" value="Cobalamin (vitamin B12)-binding domain"/>
    <property type="match status" value="1"/>
</dbReference>
<accession>A0A4Q7ZSL3</accession>
<dbReference type="PROSITE" id="PS51332">
    <property type="entry name" value="B12_BINDING"/>
    <property type="match status" value="1"/>
</dbReference>
<reference evidence="2 3" key="1">
    <citation type="submission" date="2019-02" db="EMBL/GenBank/DDBJ databases">
        <title>Sequencing the genomes of 1000 actinobacteria strains.</title>
        <authorList>
            <person name="Klenk H.-P."/>
        </authorList>
    </citation>
    <scope>NUCLEOTIDE SEQUENCE [LARGE SCALE GENOMIC DNA]</scope>
    <source>
        <strain evidence="2 3">DSM 45162</strain>
    </source>
</reference>
<evidence type="ECO:0000259" key="1">
    <source>
        <dbReference type="PROSITE" id="PS51332"/>
    </source>
</evidence>